<reference evidence="1 2" key="1">
    <citation type="submission" date="2020-08" db="EMBL/GenBank/DDBJ databases">
        <title>A Genomic Blueprint of the Chicken Gut Microbiome.</title>
        <authorList>
            <person name="Gilroy R."/>
            <person name="Ravi A."/>
            <person name="Getino M."/>
            <person name="Pursley I."/>
            <person name="Horton D.L."/>
            <person name="Alikhan N.-F."/>
            <person name="Baker D."/>
            <person name="Gharbi K."/>
            <person name="Hall N."/>
            <person name="Watson M."/>
            <person name="Adriaenssens E.M."/>
            <person name="Foster-Nyarko E."/>
            <person name="Jarju S."/>
            <person name="Secka A."/>
            <person name="Antonio M."/>
            <person name="Oren A."/>
            <person name="Chaudhuri R."/>
            <person name="La Ragione R.M."/>
            <person name="Hildebrand F."/>
            <person name="Pallen M.J."/>
        </authorList>
    </citation>
    <scope>NUCLEOTIDE SEQUENCE [LARGE SCALE GENOMIC DNA]</scope>
    <source>
        <strain evidence="1 2">Sa2BVA9</strain>
    </source>
</reference>
<evidence type="ECO:0000313" key="1">
    <source>
        <dbReference type="EMBL" id="MBD7966716.1"/>
    </source>
</evidence>
<comment type="caution">
    <text evidence="1">The sequence shown here is derived from an EMBL/GenBank/DDBJ whole genome shotgun (WGS) entry which is preliminary data.</text>
</comment>
<dbReference type="RefSeq" id="WP_191797504.1">
    <property type="nucleotide sequence ID" value="NZ_JACSQL010000001.1"/>
</dbReference>
<gene>
    <name evidence="1" type="ORF">H9647_01430</name>
</gene>
<sequence>MNYSLYHYFDRKTGPFRNLSSLPLQKAIDISKQINKEGKTFASQRSLDYIEIRRELEMLAREQFIAKGGKPINSFPHYMTLGACDWLKSWYINPDWIVLHWDDFIESSISFTYGDLFPTMRVKDDKPYRGQVYTKQEIIEVINEYGMPQDWNKQGDKGPERYIEVQIWDDDVIKRY</sequence>
<dbReference type="EMBL" id="JACSQL010000001">
    <property type="protein sequence ID" value="MBD7966716.1"/>
    <property type="molecule type" value="Genomic_DNA"/>
</dbReference>
<organism evidence="1 2">
    <name type="scientific">Paenibacillus gallinarum</name>
    <dbReference type="NCBI Taxonomy" id="2762232"/>
    <lineage>
        <taxon>Bacteria</taxon>
        <taxon>Bacillati</taxon>
        <taxon>Bacillota</taxon>
        <taxon>Bacilli</taxon>
        <taxon>Bacillales</taxon>
        <taxon>Paenibacillaceae</taxon>
        <taxon>Paenibacillus</taxon>
    </lineage>
</organism>
<keyword evidence="2" id="KW-1185">Reference proteome</keyword>
<dbReference type="Proteomes" id="UP000608071">
    <property type="component" value="Unassembled WGS sequence"/>
</dbReference>
<proteinExistence type="predicted"/>
<protein>
    <submittedName>
        <fullName evidence="1">Uncharacterized protein</fullName>
    </submittedName>
</protein>
<accession>A0ABR8STB0</accession>
<evidence type="ECO:0000313" key="2">
    <source>
        <dbReference type="Proteomes" id="UP000608071"/>
    </source>
</evidence>
<name>A0ABR8STB0_9BACL</name>